<feature type="transmembrane region" description="Helical" evidence="1">
    <location>
        <begin position="399"/>
        <end position="417"/>
    </location>
</feature>
<feature type="transmembrane region" description="Helical" evidence="1">
    <location>
        <begin position="105"/>
        <end position="126"/>
    </location>
</feature>
<feature type="transmembrane region" description="Helical" evidence="1">
    <location>
        <begin position="12"/>
        <end position="33"/>
    </location>
</feature>
<keyword evidence="1" id="KW-0472">Membrane</keyword>
<dbReference type="PANTHER" id="PTHR38454">
    <property type="entry name" value="INTEGRAL MEMBRANE PROTEIN-RELATED"/>
    <property type="match status" value="1"/>
</dbReference>
<sequence>MPVLAFKKTRTVSPITFFLFVAYFLMYRETFFLDRITAGDTHYNLARVALMLSEWLISGNKLGWLPYMGGGMPMSVFNNQFSHFLPVLTLVLNNKLGLFPTFEGTVFFGLLVTYAWSGLGIFFLVWQFSKDRSLALLGLLLFLFSDLPSIEIDQAAYIWSILFLSWVAFFFLRYWKEGHALSFVGFCLSLGFSTHLYIPIFIPIICCLFFVSYISLAPHTLGQIKAKAFPLLAKKTILFLGILLFIGASAPMFHFFLQKNNFVSPTRGFHSGTVSSTNYGAQAPTATLLSNYNVLLIPWQDTQGANYLGMVPLLLFFMCPLGTKGHKTLFLVTVFCFFLSLGKATPLWFFLVDHIPPFNQLRHSYHFGRATWLLMLVGAMAGLKIFLDPVVNSNKKLFTLFIGFCFIYIIYPSIVSPNDGTRTLWLVIVLTLMSVVAFAISINLRSVKIIGVTLLVLAIFAEHLVEINKIPNVFQPNKHPLFETPQFEYKPERYFPKNALLNVEPRPIEYPNKWSYYSKYRVPQPFDFTPLIYKELIWSYPSDQFVFFIQKDFAELYQKLHKPDEEVAGLGGDLFEVGPANLNLEYLNNRFGLPNPVPAPAPAPEATTQPQIPIEIQYDSSDSVTDNLPSFVADSNLDSAWSGIDPGSEAELNAHLTPSSKISKVKLLAPTSGLFNFTWEYLKLFSAKSDGTRTPLAAKVVHANNSQVELEIPNPVLTSTLVLSFRAAKGVSIGEMQLEQPVEIIPKIVKFTPLTVPPPKINSEIQPIASTNPNFKAATVTLDQSGTLVRYENFDTGWSVKVDGVSSEIKKLPYNLQGVALEKGTHLVEFTFTNWYNTLFWISATLHLFALPIFTFLIWYRSWERTTEPNQADA</sequence>
<feature type="transmembrane region" description="Helical" evidence="1">
    <location>
        <begin position="423"/>
        <end position="442"/>
    </location>
</feature>
<feature type="transmembrane region" description="Helical" evidence="1">
    <location>
        <begin position="370"/>
        <end position="387"/>
    </location>
</feature>
<protein>
    <submittedName>
        <fullName evidence="2">Uncharacterized protein</fullName>
    </submittedName>
</protein>
<dbReference type="PANTHER" id="PTHR38454:SF1">
    <property type="entry name" value="INTEGRAL MEMBRANE PROTEIN"/>
    <property type="match status" value="1"/>
</dbReference>
<accession>A0A1F6H371</accession>
<dbReference type="Proteomes" id="UP000177583">
    <property type="component" value="Unassembled WGS sequence"/>
</dbReference>
<dbReference type="AlphaFoldDB" id="A0A1F6H371"/>
<feature type="transmembrane region" description="Helical" evidence="1">
    <location>
        <begin position="839"/>
        <end position="860"/>
    </location>
</feature>
<feature type="transmembrane region" description="Helical" evidence="1">
    <location>
        <begin position="195"/>
        <end position="216"/>
    </location>
</feature>
<evidence type="ECO:0000313" key="3">
    <source>
        <dbReference type="Proteomes" id="UP000177583"/>
    </source>
</evidence>
<proteinExistence type="predicted"/>
<reference evidence="2 3" key="1">
    <citation type="journal article" date="2016" name="Nat. Commun.">
        <title>Thousands of microbial genomes shed light on interconnected biogeochemical processes in an aquifer system.</title>
        <authorList>
            <person name="Anantharaman K."/>
            <person name="Brown C.T."/>
            <person name="Hug L.A."/>
            <person name="Sharon I."/>
            <person name="Castelle C.J."/>
            <person name="Probst A.J."/>
            <person name="Thomas B.C."/>
            <person name="Singh A."/>
            <person name="Wilkins M.J."/>
            <person name="Karaoz U."/>
            <person name="Brodie E.L."/>
            <person name="Williams K.H."/>
            <person name="Hubbard S.S."/>
            <person name="Banfield J.F."/>
        </authorList>
    </citation>
    <scope>NUCLEOTIDE SEQUENCE [LARGE SCALE GENOMIC DNA]</scope>
</reference>
<feature type="transmembrane region" description="Helical" evidence="1">
    <location>
        <begin position="329"/>
        <end position="350"/>
    </location>
</feature>
<gene>
    <name evidence="2" type="ORF">A2557_07555</name>
</gene>
<feature type="transmembrane region" description="Helical" evidence="1">
    <location>
        <begin position="45"/>
        <end position="64"/>
    </location>
</feature>
<keyword evidence="1" id="KW-1133">Transmembrane helix</keyword>
<name>A0A1F6H371_9PROT</name>
<comment type="caution">
    <text evidence="2">The sequence shown here is derived from an EMBL/GenBank/DDBJ whole genome shotgun (WGS) entry which is preliminary data.</text>
</comment>
<dbReference type="EMBL" id="MFNF01000001">
    <property type="protein sequence ID" value="OGH04833.1"/>
    <property type="molecule type" value="Genomic_DNA"/>
</dbReference>
<feature type="transmembrane region" description="Helical" evidence="1">
    <location>
        <begin position="156"/>
        <end position="175"/>
    </location>
</feature>
<dbReference type="InterPro" id="IPR018580">
    <property type="entry name" value="Uncharacterised_YfhO"/>
</dbReference>
<keyword evidence="1" id="KW-0812">Transmembrane</keyword>
<feature type="transmembrane region" description="Helical" evidence="1">
    <location>
        <begin position="237"/>
        <end position="257"/>
    </location>
</feature>
<organism evidence="2 3">
    <name type="scientific">Candidatus Lambdaproteobacteria bacterium RIFOXYD2_FULL_56_26</name>
    <dbReference type="NCBI Taxonomy" id="1817773"/>
    <lineage>
        <taxon>Bacteria</taxon>
        <taxon>Pseudomonadati</taxon>
        <taxon>Pseudomonadota</taxon>
        <taxon>Candidatus Lambdaproteobacteria</taxon>
    </lineage>
</organism>
<evidence type="ECO:0000256" key="1">
    <source>
        <dbReference type="SAM" id="Phobius"/>
    </source>
</evidence>
<evidence type="ECO:0000313" key="2">
    <source>
        <dbReference type="EMBL" id="OGH04833.1"/>
    </source>
</evidence>